<name>A0A0F8Z7W5_9ZZZZ</name>
<evidence type="ECO:0000313" key="1">
    <source>
        <dbReference type="EMBL" id="KKK89818.1"/>
    </source>
</evidence>
<proteinExistence type="predicted"/>
<dbReference type="EMBL" id="LAZR01049365">
    <property type="protein sequence ID" value="KKK89818.1"/>
    <property type="molecule type" value="Genomic_DNA"/>
</dbReference>
<reference evidence="1" key="1">
    <citation type="journal article" date="2015" name="Nature">
        <title>Complex archaea that bridge the gap between prokaryotes and eukaryotes.</title>
        <authorList>
            <person name="Spang A."/>
            <person name="Saw J.H."/>
            <person name="Jorgensen S.L."/>
            <person name="Zaremba-Niedzwiedzka K."/>
            <person name="Martijn J."/>
            <person name="Lind A.E."/>
            <person name="van Eijk R."/>
            <person name="Schleper C."/>
            <person name="Guy L."/>
            <person name="Ettema T.J."/>
        </authorList>
    </citation>
    <scope>NUCLEOTIDE SEQUENCE</scope>
</reference>
<feature type="non-terminal residue" evidence="1">
    <location>
        <position position="44"/>
    </location>
</feature>
<dbReference type="AlphaFoldDB" id="A0A0F8Z7W5"/>
<protein>
    <submittedName>
        <fullName evidence="1">Uncharacterized protein</fullName>
    </submittedName>
</protein>
<organism evidence="1">
    <name type="scientific">marine sediment metagenome</name>
    <dbReference type="NCBI Taxonomy" id="412755"/>
    <lineage>
        <taxon>unclassified sequences</taxon>
        <taxon>metagenomes</taxon>
        <taxon>ecological metagenomes</taxon>
    </lineage>
</organism>
<accession>A0A0F8Z7W5</accession>
<sequence length="44" mass="4652">MSKAVDKFIGDLEKNWGAKPKAGNVSPKAKAEKVGYGIAYTADP</sequence>
<comment type="caution">
    <text evidence="1">The sequence shown here is derived from an EMBL/GenBank/DDBJ whole genome shotgun (WGS) entry which is preliminary data.</text>
</comment>
<gene>
    <name evidence="1" type="ORF">LCGC14_2729310</name>
</gene>